<dbReference type="InterPro" id="IPR036291">
    <property type="entry name" value="NAD(P)-bd_dom_sf"/>
</dbReference>
<organism evidence="1 2">
    <name type="scientific">Oleoguttula mirabilis</name>
    <dbReference type="NCBI Taxonomy" id="1507867"/>
    <lineage>
        <taxon>Eukaryota</taxon>
        <taxon>Fungi</taxon>
        <taxon>Dikarya</taxon>
        <taxon>Ascomycota</taxon>
        <taxon>Pezizomycotina</taxon>
        <taxon>Dothideomycetes</taxon>
        <taxon>Dothideomycetidae</taxon>
        <taxon>Mycosphaerellales</taxon>
        <taxon>Teratosphaeriaceae</taxon>
        <taxon>Oleoguttula</taxon>
    </lineage>
</organism>
<name>A0AAV9JL41_9PEZI</name>
<dbReference type="EMBL" id="JAVFHQ010000017">
    <property type="protein sequence ID" value="KAK4545976.1"/>
    <property type="molecule type" value="Genomic_DNA"/>
</dbReference>
<sequence length="221" mass="24164">MKIILAGSTGFIGSAVLQRCIAHPSITFIVALSRRELSVKHAKLRTIIQPDFLHYPPEILSQLEGAEACIWSLGTPRAGRDGHVDYTLAAVHAFASALATELEAQGSRFRFVYLSGAVTERDQNKSLWFLGESRKMRGGVETALAEFERENADAWKSVVSRPSLVMTGEWVALKYLIPAWYIPVEELAAALVDVAVSGDGPVFVENAELRERGSRALQAAP</sequence>
<dbReference type="Gene3D" id="3.40.50.720">
    <property type="entry name" value="NAD(P)-binding Rossmann-like Domain"/>
    <property type="match status" value="1"/>
</dbReference>
<keyword evidence="2" id="KW-1185">Reference proteome</keyword>
<accession>A0AAV9JL41</accession>
<evidence type="ECO:0008006" key="3">
    <source>
        <dbReference type="Google" id="ProtNLM"/>
    </source>
</evidence>
<comment type="caution">
    <text evidence="1">The sequence shown here is derived from an EMBL/GenBank/DDBJ whole genome shotgun (WGS) entry which is preliminary data.</text>
</comment>
<protein>
    <recommendedName>
        <fullName evidence="3">NAD(P)-binding domain-containing protein</fullName>
    </recommendedName>
</protein>
<gene>
    <name evidence="1" type="ORF">LTR36_002540</name>
</gene>
<dbReference type="PANTHER" id="PTHR14097">
    <property type="entry name" value="OXIDOREDUCTASE HTATIP2"/>
    <property type="match status" value="1"/>
</dbReference>
<dbReference type="SUPFAM" id="SSF51735">
    <property type="entry name" value="NAD(P)-binding Rossmann-fold domains"/>
    <property type="match status" value="1"/>
</dbReference>
<evidence type="ECO:0000313" key="2">
    <source>
        <dbReference type="Proteomes" id="UP001324427"/>
    </source>
</evidence>
<proteinExistence type="predicted"/>
<evidence type="ECO:0000313" key="1">
    <source>
        <dbReference type="EMBL" id="KAK4545976.1"/>
    </source>
</evidence>
<reference evidence="1 2" key="1">
    <citation type="submission" date="2021-11" db="EMBL/GenBank/DDBJ databases">
        <title>Black yeast isolated from Biological Soil Crust.</title>
        <authorList>
            <person name="Kurbessoian T."/>
        </authorList>
    </citation>
    <scope>NUCLEOTIDE SEQUENCE [LARGE SCALE GENOMIC DNA]</scope>
    <source>
        <strain evidence="1 2">CCFEE 5522</strain>
    </source>
</reference>
<dbReference type="Proteomes" id="UP001324427">
    <property type="component" value="Unassembled WGS sequence"/>
</dbReference>
<dbReference type="PANTHER" id="PTHR14097:SF9">
    <property type="entry name" value="EPIMERASE, PUTATIVE (AFU_ORTHOLOGUE AFUA_8G07320)-RELATED"/>
    <property type="match status" value="1"/>
</dbReference>
<dbReference type="AlphaFoldDB" id="A0AAV9JL41"/>